<dbReference type="PRINTS" id="PR00131">
    <property type="entry name" value="GLHYDRLASE1"/>
</dbReference>
<reference evidence="2" key="1">
    <citation type="journal article" date="2020" name="Stud. Mycol.">
        <title>101 Dothideomycetes genomes: a test case for predicting lifestyles and emergence of pathogens.</title>
        <authorList>
            <person name="Haridas S."/>
            <person name="Albert R."/>
            <person name="Binder M."/>
            <person name="Bloem J."/>
            <person name="Labutti K."/>
            <person name="Salamov A."/>
            <person name="Andreopoulos B."/>
            <person name="Baker S."/>
            <person name="Barry K."/>
            <person name="Bills G."/>
            <person name="Bluhm B."/>
            <person name="Cannon C."/>
            <person name="Castanera R."/>
            <person name="Culley D."/>
            <person name="Daum C."/>
            <person name="Ezra D."/>
            <person name="Gonzalez J."/>
            <person name="Henrissat B."/>
            <person name="Kuo A."/>
            <person name="Liang C."/>
            <person name="Lipzen A."/>
            <person name="Lutzoni F."/>
            <person name="Magnuson J."/>
            <person name="Mondo S."/>
            <person name="Nolan M."/>
            <person name="Ohm R."/>
            <person name="Pangilinan J."/>
            <person name="Park H.-J."/>
            <person name="Ramirez L."/>
            <person name="Alfaro M."/>
            <person name="Sun H."/>
            <person name="Tritt A."/>
            <person name="Yoshinaga Y."/>
            <person name="Zwiers L.-H."/>
            <person name="Turgeon B."/>
            <person name="Goodwin S."/>
            <person name="Spatafora J."/>
            <person name="Crous P."/>
            <person name="Grigoriev I."/>
        </authorList>
    </citation>
    <scope>NUCLEOTIDE SEQUENCE</scope>
    <source>
        <strain evidence="2">SCOH1-5</strain>
    </source>
</reference>
<evidence type="ECO:0000256" key="1">
    <source>
        <dbReference type="RuleBase" id="RU003690"/>
    </source>
</evidence>
<name>A0A6A6FLN7_9PEZI</name>
<dbReference type="InterPro" id="IPR033132">
    <property type="entry name" value="GH_1_N_CS"/>
</dbReference>
<dbReference type="SUPFAM" id="SSF51445">
    <property type="entry name" value="(Trans)glycosidases"/>
    <property type="match status" value="1"/>
</dbReference>
<sequence length="598" mass="67401">MTMQGYIARSESVRRRVWNRVRSYSTTSYNATLASTQLAQTDFSNERLAFLWDQIGPVATGILNATVSPTPEPSRFPQPGYMHPYVPSYYPGDLADAKLPDNFEWGMSSSAFQIEGAVADEGRGPSIWDLLSHRVPNWVADNSTVDTGAEHYYLYKQDFSRIAALGFHKMAISISWPRIFPFGKGPINEAGVRHYDDVIASMLDNGLAPSITLFHWDTPLALFNEYGAWTDRQIVDDFFNYATYIIQRYDQYVETWFTINEPQYCNWQYANYPAGEYYPAYNNITGGIEARFTCGHYSLLAHARVAKWYHEEFRGRGRITFKNSGNYFAPNTTSEADAIAVQRNYDFVLGWFNHGVWTDGDYPQSLKDTLNDTLPTLTEEEKDMIAGSCDFFAIDAYTSYFASSISEDGDISACTSNSSHPAYPECAGSSPLAPDGFPAGPSADPGASWLQITPTGVRYFLKNITQDLFPRVPDIQITEFGFAEPFEAELNSLTTILWDLRRSDYFQGFLDNVLAARVLDNVNVTGAWAWSFIDNFEWGSGRSTRFGMQYTNYTDLTRTPKASMFTYVNWFRQHLGSGEGEDGGSNATMIGRNVAMNE</sequence>
<gene>
    <name evidence="2" type="ORF">CERZMDRAFT_110640</name>
</gene>
<dbReference type="Proteomes" id="UP000799539">
    <property type="component" value="Unassembled WGS sequence"/>
</dbReference>
<dbReference type="Gene3D" id="3.20.20.80">
    <property type="entry name" value="Glycosidases"/>
    <property type="match status" value="1"/>
</dbReference>
<dbReference type="GO" id="GO:0005975">
    <property type="term" value="P:carbohydrate metabolic process"/>
    <property type="evidence" value="ECO:0007669"/>
    <property type="project" value="InterPro"/>
</dbReference>
<dbReference type="GO" id="GO:0008422">
    <property type="term" value="F:beta-glucosidase activity"/>
    <property type="evidence" value="ECO:0007669"/>
    <property type="project" value="TreeGrafter"/>
</dbReference>
<dbReference type="OrthoDB" id="65569at2759"/>
<comment type="similarity">
    <text evidence="1">Belongs to the glycosyl hydrolase 1 family.</text>
</comment>
<proteinExistence type="inferred from homology"/>
<protein>
    <submittedName>
        <fullName evidence="2">Glycoside hydrolase family 1 protein</fullName>
    </submittedName>
</protein>
<keyword evidence="3" id="KW-1185">Reference proteome</keyword>
<organism evidence="2 3">
    <name type="scientific">Cercospora zeae-maydis SCOH1-5</name>
    <dbReference type="NCBI Taxonomy" id="717836"/>
    <lineage>
        <taxon>Eukaryota</taxon>
        <taxon>Fungi</taxon>
        <taxon>Dikarya</taxon>
        <taxon>Ascomycota</taxon>
        <taxon>Pezizomycotina</taxon>
        <taxon>Dothideomycetes</taxon>
        <taxon>Dothideomycetidae</taxon>
        <taxon>Mycosphaerellales</taxon>
        <taxon>Mycosphaerellaceae</taxon>
        <taxon>Cercospora</taxon>
    </lineage>
</organism>
<dbReference type="PANTHER" id="PTHR10353">
    <property type="entry name" value="GLYCOSYL HYDROLASE"/>
    <property type="match status" value="1"/>
</dbReference>
<dbReference type="PROSITE" id="PS00653">
    <property type="entry name" value="GLYCOSYL_HYDROL_F1_2"/>
    <property type="match status" value="1"/>
</dbReference>
<dbReference type="InterPro" id="IPR001360">
    <property type="entry name" value="Glyco_hydro_1"/>
</dbReference>
<keyword evidence="2" id="KW-0378">Hydrolase</keyword>
<dbReference type="Pfam" id="PF00232">
    <property type="entry name" value="Glyco_hydro_1"/>
    <property type="match status" value="1"/>
</dbReference>
<dbReference type="EMBL" id="ML992668">
    <property type="protein sequence ID" value="KAF2214291.1"/>
    <property type="molecule type" value="Genomic_DNA"/>
</dbReference>
<evidence type="ECO:0000313" key="3">
    <source>
        <dbReference type="Proteomes" id="UP000799539"/>
    </source>
</evidence>
<dbReference type="PANTHER" id="PTHR10353:SF53">
    <property type="entry name" value="BETA-1,4-GLUCOSIDASE (EUROFUNG)"/>
    <property type="match status" value="1"/>
</dbReference>
<dbReference type="InterPro" id="IPR017853">
    <property type="entry name" value="GH"/>
</dbReference>
<accession>A0A6A6FLN7</accession>
<dbReference type="AlphaFoldDB" id="A0A6A6FLN7"/>
<evidence type="ECO:0000313" key="2">
    <source>
        <dbReference type="EMBL" id="KAF2214291.1"/>
    </source>
</evidence>